<dbReference type="FunFam" id="2.60.120.740:FF:000001">
    <property type="entry name" value="Adhesion G protein-coupled receptor L2"/>
    <property type="match status" value="1"/>
</dbReference>
<organism evidence="6 7">
    <name type="scientific">Silurus meridionalis</name>
    <name type="common">Southern catfish</name>
    <name type="synonym">Silurus soldatovi meridionalis</name>
    <dbReference type="NCBI Taxonomy" id="175797"/>
    <lineage>
        <taxon>Eukaryota</taxon>
        <taxon>Metazoa</taxon>
        <taxon>Chordata</taxon>
        <taxon>Craniata</taxon>
        <taxon>Vertebrata</taxon>
        <taxon>Euteleostomi</taxon>
        <taxon>Actinopterygii</taxon>
        <taxon>Neopterygii</taxon>
        <taxon>Teleostei</taxon>
        <taxon>Ostariophysi</taxon>
        <taxon>Siluriformes</taxon>
        <taxon>Siluridae</taxon>
        <taxon>Silurus</taxon>
    </lineage>
</organism>
<proteinExistence type="predicted"/>
<dbReference type="EMBL" id="JABFDY010000017">
    <property type="protein sequence ID" value="KAF7695030.1"/>
    <property type="molecule type" value="Genomic_DNA"/>
</dbReference>
<evidence type="ECO:0000256" key="4">
    <source>
        <dbReference type="SAM" id="SignalP"/>
    </source>
</evidence>
<keyword evidence="2" id="KW-0430">Lectin</keyword>
<dbReference type="InterPro" id="IPR043159">
    <property type="entry name" value="Lectin_gal-bd_sf"/>
</dbReference>
<keyword evidence="3" id="KW-0677">Repeat</keyword>
<feature type="signal peptide" evidence="4">
    <location>
        <begin position="1"/>
        <end position="19"/>
    </location>
</feature>
<dbReference type="Pfam" id="PF02140">
    <property type="entry name" value="SUEL_Lectin"/>
    <property type="match status" value="3"/>
</dbReference>
<dbReference type="CDD" id="cd22836">
    <property type="entry name" value="Gal_Rha_Lectin_RBL_rpt2"/>
    <property type="match status" value="1"/>
</dbReference>
<dbReference type="AlphaFoldDB" id="A0A8T0ASF3"/>
<dbReference type="GO" id="GO:0030246">
    <property type="term" value="F:carbohydrate binding"/>
    <property type="evidence" value="ECO:0007669"/>
    <property type="project" value="UniProtKB-KW"/>
</dbReference>
<reference evidence="6" key="1">
    <citation type="submission" date="2020-08" db="EMBL/GenBank/DDBJ databases">
        <title>Chromosome-level assembly of Southern catfish (Silurus meridionalis) provides insights into visual adaptation to the nocturnal and benthic lifestyles.</title>
        <authorList>
            <person name="Zhang Y."/>
            <person name="Wang D."/>
            <person name="Peng Z."/>
        </authorList>
    </citation>
    <scope>NUCLEOTIDE SEQUENCE</scope>
    <source>
        <strain evidence="6">SWU-2019-XX</strain>
        <tissue evidence="6">Muscle</tissue>
    </source>
</reference>
<evidence type="ECO:0000259" key="5">
    <source>
        <dbReference type="PROSITE" id="PS50228"/>
    </source>
</evidence>
<comment type="caution">
    <text evidence="6">The sequence shown here is derived from an EMBL/GenBank/DDBJ whole genome shotgun (WGS) entry which is preliminary data.</text>
</comment>
<name>A0A8T0ASF3_SILME</name>
<dbReference type="FunFam" id="2.60.120.740:FF:000003">
    <property type="entry name" value="Protein eva-1 homolog C"/>
    <property type="match status" value="1"/>
</dbReference>
<keyword evidence="7" id="KW-1185">Reference proteome</keyword>
<gene>
    <name evidence="6" type="ORF">HF521_006753</name>
</gene>
<feature type="chain" id="PRO_5035742038" description="SUEL-type lectin domain-containing protein" evidence="4">
    <location>
        <begin position="20"/>
        <end position="306"/>
    </location>
</feature>
<dbReference type="PROSITE" id="PS50228">
    <property type="entry name" value="SUEL_LECTIN"/>
    <property type="match status" value="2"/>
</dbReference>
<dbReference type="PANTHER" id="PTHR46780">
    <property type="entry name" value="PROTEIN EVA-1"/>
    <property type="match status" value="1"/>
</dbReference>
<dbReference type="Proteomes" id="UP000606274">
    <property type="component" value="Unassembled WGS sequence"/>
</dbReference>
<dbReference type="Gene3D" id="2.60.120.740">
    <property type="match status" value="3"/>
</dbReference>
<keyword evidence="4" id="KW-0732">Signal</keyword>
<accession>A0A8T0ASF3</accession>
<feature type="domain" description="SUEL-type lectin" evidence="5">
    <location>
        <begin position="119"/>
        <end position="209"/>
    </location>
</feature>
<keyword evidence="1" id="KW-0348">Hemagglutinin</keyword>
<dbReference type="InterPro" id="IPR000922">
    <property type="entry name" value="Lectin_gal-bd_dom"/>
</dbReference>
<evidence type="ECO:0000256" key="3">
    <source>
        <dbReference type="ARBA" id="ARBA00022737"/>
    </source>
</evidence>
<sequence>MVLTLLTLLIAAPCLFVYGENMITCYGNVQRLTCGTGLVMVKSTIYGRTDRTTCSTGLPLSQVANTDCTSKIFTIAERCNGLKECEVKTDLLGNPDPCFGTYKYYNTTYDCIDGQNTVICEQGYSTLDCGGGLIQIINANFGRANSVTCVNGLPNGLIQNTNCYASKTFTTVAAMCNGKNKCTLEASKAIFTDPCYGTSKYLTVSYKCTPTIWEIVTCEGNTAVLTCGDRHLKIISANYGRTDSTTCSTGLPIQISNTNCYTTDTLYKVAARCDGKTSCDVPATNGFFSDPCVGTYKYLKMVYSCV</sequence>
<evidence type="ECO:0000256" key="2">
    <source>
        <dbReference type="ARBA" id="ARBA00022734"/>
    </source>
</evidence>
<feature type="domain" description="SUEL-type lectin" evidence="5">
    <location>
        <begin position="217"/>
        <end position="306"/>
    </location>
</feature>
<evidence type="ECO:0000256" key="1">
    <source>
        <dbReference type="ARBA" id="ARBA00022546"/>
    </source>
</evidence>
<protein>
    <recommendedName>
        <fullName evidence="5">SUEL-type lectin domain-containing protein</fullName>
    </recommendedName>
</protein>
<evidence type="ECO:0000313" key="6">
    <source>
        <dbReference type="EMBL" id="KAF7695030.1"/>
    </source>
</evidence>
<evidence type="ECO:0000313" key="7">
    <source>
        <dbReference type="Proteomes" id="UP000606274"/>
    </source>
</evidence>